<evidence type="ECO:0008006" key="3">
    <source>
        <dbReference type="Google" id="ProtNLM"/>
    </source>
</evidence>
<dbReference type="AlphaFoldDB" id="A0AAW9S8G0"/>
<gene>
    <name evidence="1" type="ORF">AAG747_06805</name>
</gene>
<accession>A0AAW9S8G0</accession>
<name>A0AAW9S8G0_9BACT</name>
<comment type="caution">
    <text evidence="1">The sequence shown here is derived from an EMBL/GenBank/DDBJ whole genome shotgun (WGS) entry which is preliminary data.</text>
</comment>
<evidence type="ECO:0000313" key="2">
    <source>
        <dbReference type="Proteomes" id="UP001403385"/>
    </source>
</evidence>
<dbReference type="SUPFAM" id="SSF46785">
    <property type="entry name" value="Winged helix' DNA-binding domain"/>
    <property type="match status" value="1"/>
</dbReference>
<keyword evidence="2" id="KW-1185">Reference proteome</keyword>
<organism evidence="1 2">
    <name type="scientific">Rapidithrix thailandica</name>
    <dbReference type="NCBI Taxonomy" id="413964"/>
    <lineage>
        <taxon>Bacteria</taxon>
        <taxon>Pseudomonadati</taxon>
        <taxon>Bacteroidota</taxon>
        <taxon>Cytophagia</taxon>
        <taxon>Cytophagales</taxon>
        <taxon>Flammeovirgaceae</taxon>
        <taxon>Rapidithrix</taxon>
    </lineage>
</organism>
<reference evidence="1 2" key="1">
    <citation type="submission" date="2024-04" db="EMBL/GenBank/DDBJ databases">
        <title>Novel genus in family Flammeovirgaceae.</title>
        <authorList>
            <person name="Nguyen T.H."/>
            <person name="Vuong T.Q."/>
            <person name="Le H."/>
            <person name="Kim S.-G."/>
        </authorList>
    </citation>
    <scope>NUCLEOTIDE SEQUENCE [LARGE SCALE GENOMIC DNA]</scope>
    <source>
        <strain evidence="1 2">JCM 23209</strain>
    </source>
</reference>
<dbReference type="Gene3D" id="1.10.10.10">
    <property type="entry name" value="Winged helix-like DNA-binding domain superfamily/Winged helix DNA-binding domain"/>
    <property type="match status" value="1"/>
</dbReference>
<dbReference type="EMBL" id="JBDKWZ010000003">
    <property type="protein sequence ID" value="MEN7547608.1"/>
    <property type="molecule type" value="Genomic_DNA"/>
</dbReference>
<dbReference type="InterPro" id="IPR036388">
    <property type="entry name" value="WH-like_DNA-bd_sf"/>
</dbReference>
<dbReference type="RefSeq" id="WP_346820395.1">
    <property type="nucleotide sequence ID" value="NZ_JBDKWZ010000003.1"/>
</dbReference>
<protein>
    <recommendedName>
        <fullName evidence="3">MarR family transcriptional regulator</fullName>
    </recommendedName>
</protein>
<sequence>MENIKEIFDKKGPIGYWIKKADSVFTNVTRTTRQNGSFNRLEWQLLNTLHEKKQLALVEVTEFLSSFATDSEIQTVVHRFESENLIQADQQHLSITHKGEQVFDEVFEIQEEIKQNALRGISEEDYCTTVDTLQKMIENLKEYTD</sequence>
<evidence type="ECO:0000313" key="1">
    <source>
        <dbReference type="EMBL" id="MEN7547608.1"/>
    </source>
</evidence>
<dbReference type="Proteomes" id="UP001403385">
    <property type="component" value="Unassembled WGS sequence"/>
</dbReference>
<dbReference type="InterPro" id="IPR036390">
    <property type="entry name" value="WH_DNA-bd_sf"/>
</dbReference>
<proteinExistence type="predicted"/>